<dbReference type="GO" id="GO:0006446">
    <property type="term" value="P:regulation of translational initiation"/>
    <property type="evidence" value="ECO:0007669"/>
    <property type="project" value="TreeGrafter"/>
</dbReference>
<dbReference type="InterPro" id="IPR001498">
    <property type="entry name" value="Impact_N"/>
</dbReference>
<dbReference type="SUPFAM" id="SSF54211">
    <property type="entry name" value="Ribosomal protein S5 domain 2-like"/>
    <property type="match status" value="1"/>
</dbReference>
<dbReference type="AlphaFoldDB" id="A0A8J6Y639"/>
<proteinExistence type="inferred from homology"/>
<dbReference type="Pfam" id="PF01205">
    <property type="entry name" value="Impact_N"/>
    <property type="match status" value="1"/>
</dbReference>
<sequence length="209" mass="22633">MDPVTPESDAFLVLLDGPEVELKVRGSRFIGQAFHAPDLEQVQARLAAVRKRHHAATHHCWAARFGGVDRLMERSEDDGEPSGTAGIPILKPLAGRMLHNGMVVVTRYYGGVKLGTGGLARAYSDATVLALNMAPVETVLLEEIVALTCSWDDMGTVEAILARAGRHIRGVERGFGDEPHLEITVRRSAAGDLKRDLVESTGGRVRFTS</sequence>
<dbReference type="InterPro" id="IPR023582">
    <property type="entry name" value="Impact"/>
</dbReference>
<dbReference type="PANTHER" id="PTHR16301">
    <property type="entry name" value="IMPACT-RELATED"/>
    <property type="match status" value="1"/>
</dbReference>
<dbReference type="GO" id="GO:0005737">
    <property type="term" value="C:cytoplasm"/>
    <property type="evidence" value="ECO:0007669"/>
    <property type="project" value="TreeGrafter"/>
</dbReference>
<comment type="caution">
    <text evidence="3">The sequence shown here is derived from an EMBL/GenBank/DDBJ whole genome shotgun (WGS) entry which is preliminary data.</text>
</comment>
<evidence type="ECO:0000256" key="1">
    <source>
        <dbReference type="ARBA" id="ARBA00007665"/>
    </source>
</evidence>
<dbReference type="Gene3D" id="3.30.230.30">
    <property type="entry name" value="Impact, N-terminal domain"/>
    <property type="match status" value="1"/>
</dbReference>
<gene>
    <name evidence="3" type="ORF">IFK94_12395</name>
</gene>
<dbReference type="PROSITE" id="PS00910">
    <property type="entry name" value="UPF0029"/>
    <property type="match status" value="1"/>
</dbReference>
<dbReference type="InterPro" id="IPR035647">
    <property type="entry name" value="EFG_III/V"/>
</dbReference>
<dbReference type="InterPro" id="IPR020569">
    <property type="entry name" value="UPF0029_Impact_CS"/>
</dbReference>
<dbReference type="PANTHER" id="PTHR16301:SF20">
    <property type="entry name" value="IMPACT FAMILY MEMBER YIGZ"/>
    <property type="match status" value="1"/>
</dbReference>
<dbReference type="Proteomes" id="UP000648239">
    <property type="component" value="Unassembled WGS sequence"/>
</dbReference>
<dbReference type="SUPFAM" id="SSF54980">
    <property type="entry name" value="EF-G C-terminal domain-like"/>
    <property type="match status" value="1"/>
</dbReference>
<feature type="domain" description="Impact N-terminal" evidence="2">
    <location>
        <begin position="25"/>
        <end position="130"/>
    </location>
</feature>
<reference evidence="3 4" key="1">
    <citation type="submission" date="2020-08" db="EMBL/GenBank/DDBJ databases">
        <title>Acidobacteriota in marine sediments use diverse sulfur dissimilation pathways.</title>
        <authorList>
            <person name="Wasmund K."/>
        </authorList>
    </citation>
    <scope>NUCLEOTIDE SEQUENCE [LARGE SCALE GENOMIC DNA]</scope>
    <source>
        <strain evidence="3">MAG AM4</strain>
    </source>
</reference>
<dbReference type="InterPro" id="IPR020568">
    <property type="entry name" value="Ribosomal_Su5_D2-typ_SF"/>
</dbReference>
<evidence type="ECO:0000313" key="3">
    <source>
        <dbReference type="EMBL" id="MBD3868919.1"/>
    </source>
</evidence>
<comment type="similarity">
    <text evidence="1">Belongs to the IMPACT family.</text>
</comment>
<evidence type="ECO:0000313" key="4">
    <source>
        <dbReference type="Proteomes" id="UP000648239"/>
    </source>
</evidence>
<protein>
    <submittedName>
        <fullName evidence="3">YigZ family protein</fullName>
    </submittedName>
</protein>
<organism evidence="3 4">
    <name type="scientific">Candidatus Polarisedimenticola svalbardensis</name>
    <dbReference type="NCBI Taxonomy" id="2886004"/>
    <lineage>
        <taxon>Bacteria</taxon>
        <taxon>Pseudomonadati</taxon>
        <taxon>Acidobacteriota</taxon>
        <taxon>Candidatus Polarisedimenticolia</taxon>
        <taxon>Candidatus Polarisedimenticolales</taxon>
        <taxon>Candidatus Polarisedimenticolaceae</taxon>
        <taxon>Candidatus Polarisedimenticola</taxon>
    </lineage>
</organism>
<dbReference type="EMBL" id="JACXWD010000049">
    <property type="protein sequence ID" value="MBD3868919.1"/>
    <property type="molecule type" value="Genomic_DNA"/>
</dbReference>
<dbReference type="InterPro" id="IPR036956">
    <property type="entry name" value="Impact_N_sf"/>
</dbReference>
<evidence type="ECO:0000259" key="2">
    <source>
        <dbReference type="Pfam" id="PF01205"/>
    </source>
</evidence>
<accession>A0A8J6Y639</accession>
<name>A0A8J6Y639_9BACT</name>